<accession>A0A097EP30</accession>
<organism evidence="1 2">
    <name type="scientific">Candidatus Francisella endociliophora</name>
    <dbReference type="NCBI Taxonomy" id="653937"/>
    <lineage>
        <taxon>Bacteria</taxon>
        <taxon>Pseudomonadati</taxon>
        <taxon>Pseudomonadota</taxon>
        <taxon>Gammaproteobacteria</taxon>
        <taxon>Thiotrichales</taxon>
        <taxon>Francisellaceae</taxon>
        <taxon>Francisella</taxon>
    </lineage>
</organism>
<dbReference type="KEGG" id="frf:LO80_04650"/>
<gene>
    <name evidence="1" type="ORF">LO80_04650</name>
</gene>
<dbReference type="EMBL" id="CP009574">
    <property type="protein sequence ID" value="AIT09326.1"/>
    <property type="molecule type" value="Genomic_DNA"/>
</dbReference>
<reference evidence="1 2" key="1">
    <citation type="submission" date="2014-10" db="EMBL/GenBank/DDBJ databases">
        <title>Whole genome sequence of Francisella endociliophora strain FSC1006, isolated from a laboratory culture of the marine ciliate Euplotes raikovi.</title>
        <authorList>
            <person name="Granberg M."/>
            <person name="Backman S."/>
            <person name="Lundmark E."/>
            <person name="Nilsson E."/>
            <person name="Karlsson E."/>
            <person name="Thelaus J."/>
            <person name="Ohrman C."/>
            <person name="Larkeryd A."/>
            <person name="Stenberg P."/>
        </authorList>
    </citation>
    <scope>NUCLEOTIDE SEQUENCE [LARGE SCALE GENOMIC DNA]</scope>
    <source>
        <strain evidence="1 2">FSC1006</strain>
    </source>
</reference>
<keyword evidence="2" id="KW-1185">Reference proteome</keyword>
<name>A0A097EP30_9GAMM</name>
<sequence>MPLITKVINVNILTLSEIRAANISRESLNGKKSKSIAAPKLIKTIYSIQVQKLVHKDKLKFVVQILLQ</sequence>
<dbReference type="AlphaFoldDB" id="A0A097EP30"/>
<dbReference type="Proteomes" id="UP000029672">
    <property type="component" value="Chromosome"/>
</dbReference>
<protein>
    <submittedName>
        <fullName evidence="1">Uncharacterized protein</fullName>
    </submittedName>
</protein>
<evidence type="ECO:0000313" key="2">
    <source>
        <dbReference type="Proteomes" id="UP000029672"/>
    </source>
</evidence>
<evidence type="ECO:0000313" key="1">
    <source>
        <dbReference type="EMBL" id="AIT09326.1"/>
    </source>
</evidence>
<dbReference type="HOGENOM" id="CLU_2787820_0_0_6"/>
<proteinExistence type="predicted"/>